<dbReference type="Proteomes" id="UP000050443">
    <property type="component" value="Unassembled WGS sequence"/>
</dbReference>
<dbReference type="PATRIC" id="fig|362413.3.peg.1316"/>
<organism evidence="3 4">
    <name type="scientific">Flavobacterium aquidurense</name>
    <dbReference type="NCBI Taxonomy" id="362413"/>
    <lineage>
        <taxon>Bacteria</taxon>
        <taxon>Pseudomonadati</taxon>
        <taxon>Bacteroidota</taxon>
        <taxon>Flavobacteriia</taxon>
        <taxon>Flavobacteriales</taxon>
        <taxon>Flavobacteriaceae</taxon>
        <taxon>Flavobacterium</taxon>
    </lineage>
</organism>
<sequence length="260" mass="28920">MKKALLFLLLLSLIVSCKSTAGKISDTKTTTSEYGAQEDQMKYYFTATGNEPFWTLKMGTEGIEFTSLISGKEKLIFPATEVVKAMDANIKMYKISNETAAATITIQQLECQNSMSGAISPYKVSIEIKNNAELAFTKLGGCGTYNTDYRLHDIWVLEELNGFKVFITDFQRELPRLEINSSENKFMGYGGCNAISGTIFYEKDLLRFTKVIATEMACGAGNKENQFIKALQNITAYSIGDNRLTLSNPSGKLLVFRKVD</sequence>
<evidence type="ECO:0000256" key="1">
    <source>
        <dbReference type="SAM" id="SignalP"/>
    </source>
</evidence>
<keyword evidence="3" id="KW-0346">Stress response</keyword>
<feature type="chain" id="PRO_5006033303" evidence="1">
    <location>
        <begin position="22"/>
        <end position="260"/>
    </location>
</feature>
<gene>
    <name evidence="3" type="ORF">RC62_1346</name>
</gene>
<dbReference type="Pfam" id="PF03724">
    <property type="entry name" value="META"/>
    <property type="match status" value="1"/>
</dbReference>
<dbReference type="OrthoDB" id="5348860at2"/>
<accession>A0A0N8VML5</accession>
<dbReference type="STRING" id="362413.RC62_1346"/>
<dbReference type="PANTHER" id="PTHR35535:SF2">
    <property type="entry name" value="DUF306 DOMAIN-CONTAINING PROTEIN"/>
    <property type="match status" value="1"/>
</dbReference>
<reference evidence="3 4" key="1">
    <citation type="submission" date="2014-09" db="EMBL/GenBank/DDBJ databases">
        <title>Genome sequence of Flavobacterium aquidurense RC62.</title>
        <authorList>
            <person name="Kim J.F."/>
            <person name="Kwak M.-J."/>
        </authorList>
    </citation>
    <scope>NUCLEOTIDE SEQUENCE [LARGE SCALE GENOMIC DNA]</scope>
    <source>
        <strain evidence="3 4">RC62</strain>
    </source>
</reference>
<dbReference type="AlphaFoldDB" id="A0A0N8VML5"/>
<dbReference type="InterPro" id="IPR053147">
    <property type="entry name" value="Hsp_HslJ-like"/>
</dbReference>
<feature type="signal peptide" evidence="1">
    <location>
        <begin position="1"/>
        <end position="21"/>
    </location>
</feature>
<comment type="caution">
    <text evidence="3">The sequence shown here is derived from an EMBL/GenBank/DDBJ whole genome shotgun (WGS) entry which is preliminary data.</text>
</comment>
<feature type="domain" description="DUF306" evidence="2">
    <location>
        <begin position="153"/>
        <end position="256"/>
    </location>
</feature>
<keyword evidence="1" id="KW-0732">Signal</keyword>
<dbReference type="InterPro" id="IPR038670">
    <property type="entry name" value="HslJ-like_sf"/>
</dbReference>
<dbReference type="InterPro" id="IPR005184">
    <property type="entry name" value="DUF306_Meta_HslJ"/>
</dbReference>
<dbReference type="RefSeq" id="WP_055096313.1">
    <property type="nucleotide sequence ID" value="NZ_JRLF01000012.1"/>
</dbReference>
<dbReference type="EMBL" id="JRLF01000012">
    <property type="protein sequence ID" value="KQB39660.1"/>
    <property type="molecule type" value="Genomic_DNA"/>
</dbReference>
<dbReference type="Gene3D" id="2.40.128.270">
    <property type="match status" value="1"/>
</dbReference>
<name>A0A0N8VML5_9FLAO</name>
<protein>
    <submittedName>
        <fullName evidence="3">Heat shock protein</fullName>
    </submittedName>
</protein>
<evidence type="ECO:0000259" key="2">
    <source>
        <dbReference type="Pfam" id="PF03724"/>
    </source>
</evidence>
<proteinExistence type="predicted"/>
<evidence type="ECO:0000313" key="3">
    <source>
        <dbReference type="EMBL" id="KQB39660.1"/>
    </source>
</evidence>
<evidence type="ECO:0000313" key="4">
    <source>
        <dbReference type="Proteomes" id="UP000050443"/>
    </source>
</evidence>
<dbReference type="PROSITE" id="PS51257">
    <property type="entry name" value="PROKAR_LIPOPROTEIN"/>
    <property type="match status" value="1"/>
</dbReference>
<dbReference type="PANTHER" id="PTHR35535">
    <property type="entry name" value="HEAT SHOCK PROTEIN HSLJ"/>
    <property type="match status" value="1"/>
</dbReference>